<dbReference type="InterPro" id="IPR036291">
    <property type="entry name" value="NAD(P)-bd_dom_sf"/>
</dbReference>
<evidence type="ECO:0000256" key="1">
    <source>
        <dbReference type="ARBA" id="ARBA00007870"/>
    </source>
</evidence>
<evidence type="ECO:0000259" key="5">
    <source>
        <dbReference type="Pfam" id="PF02558"/>
    </source>
</evidence>
<dbReference type="Pfam" id="PF02558">
    <property type="entry name" value="ApbA"/>
    <property type="match status" value="1"/>
</dbReference>
<feature type="domain" description="Ketopantoate reductase N-terminal" evidence="5">
    <location>
        <begin position="5"/>
        <end position="153"/>
    </location>
</feature>
<name>A0A0F4GQ43_9PEZI</name>
<dbReference type="InterPro" id="IPR013332">
    <property type="entry name" value="KPR_N"/>
</dbReference>
<dbReference type="Gene3D" id="1.10.1040.10">
    <property type="entry name" value="N-(1-d-carboxylethyl)-l-norvaline Dehydrogenase, domain 2"/>
    <property type="match status" value="1"/>
</dbReference>
<dbReference type="Gene3D" id="3.40.50.720">
    <property type="entry name" value="NAD(P)-binding Rossmann-like Domain"/>
    <property type="match status" value="1"/>
</dbReference>
<comment type="function">
    <text evidence="4">Catalyzes the NADPH-dependent reduction of ketopantoate into pantoic acid.</text>
</comment>
<dbReference type="OrthoDB" id="3609at2759"/>
<accession>A0A0F4GQ43</accession>
<dbReference type="NCBIfam" id="TIGR00745">
    <property type="entry name" value="apbA_panE"/>
    <property type="match status" value="1"/>
</dbReference>
<dbReference type="AlphaFoldDB" id="A0A0F4GQ43"/>
<comment type="catalytic activity">
    <reaction evidence="4">
        <text>(R)-pantoate + NADP(+) = 2-dehydropantoate + NADPH + H(+)</text>
        <dbReference type="Rhea" id="RHEA:16233"/>
        <dbReference type="ChEBI" id="CHEBI:11561"/>
        <dbReference type="ChEBI" id="CHEBI:15378"/>
        <dbReference type="ChEBI" id="CHEBI:15980"/>
        <dbReference type="ChEBI" id="CHEBI:57783"/>
        <dbReference type="ChEBI" id="CHEBI:58349"/>
        <dbReference type="EC" id="1.1.1.169"/>
    </reaction>
</comment>
<gene>
    <name evidence="7" type="ORF">TI39_contig354g00097</name>
</gene>
<keyword evidence="8" id="KW-1185">Reference proteome</keyword>
<dbReference type="GO" id="GO:0005737">
    <property type="term" value="C:cytoplasm"/>
    <property type="evidence" value="ECO:0007669"/>
    <property type="project" value="TreeGrafter"/>
</dbReference>
<organism evidence="7 8">
    <name type="scientific">Zymoseptoria brevis</name>
    <dbReference type="NCBI Taxonomy" id="1047168"/>
    <lineage>
        <taxon>Eukaryota</taxon>
        <taxon>Fungi</taxon>
        <taxon>Dikarya</taxon>
        <taxon>Ascomycota</taxon>
        <taxon>Pezizomycotina</taxon>
        <taxon>Dothideomycetes</taxon>
        <taxon>Dothideomycetidae</taxon>
        <taxon>Mycosphaerellales</taxon>
        <taxon>Mycosphaerellaceae</taxon>
        <taxon>Zymoseptoria</taxon>
    </lineage>
</organism>
<dbReference type="EMBL" id="LAFY01000346">
    <property type="protein sequence ID" value="KJX99516.1"/>
    <property type="molecule type" value="Genomic_DNA"/>
</dbReference>
<dbReference type="SUPFAM" id="SSF51735">
    <property type="entry name" value="NAD(P)-binding Rossmann-fold domains"/>
    <property type="match status" value="1"/>
</dbReference>
<dbReference type="SUPFAM" id="SSF48179">
    <property type="entry name" value="6-phosphogluconate dehydrogenase C-terminal domain-like"/>
    <property type="match status" value="1"/>
</dbReference>
<dbReference type="PROSITE" id="PS51257">
    <property type="entry name" value="PROKAR_LIPOPROTEIN"/>
    <property type="match status" value="1"/>
</dbReference>
<keyword evidence="3 4" id="KW-0560">Oxidoreductase</keyword>
<evidence type="ECO:0000313" key="7">
    <source>
        <dbReference type="EMBL" id="KJX99516.1"/>
    </source>
</evidence>
<dbReference type="InterPro" id="IPR008927">
    <property type="entry name" value="6-PGluconate_DH-like_C_sf"/>
</dbReference>
<reference evidence="7 8" key="1">
    <citation type="submission" date="2015-03" db="EMBL/GenBank/DDBJ databases">
        <title>RNA-seq based gene annotation and comparative genomics of four Zymoseptoria species reveal species-specific pathogenicity related genes and transposable element activity.</title>
        <authorList>
            <person name="Grandaubert J."/>
            <person name="Bhattacharyya A."/>
            <person name="Stukenbrock E.H."/>
        </authorList>
    </citation>
    <scope>NUCLEOTIDE SEQUENCE [LARGE SCALE GENOMIC DNA]</scope>
    <source>
        <strain evidence="7 8">Zb18110</strain>
    </source>
</reference>
<dbReference type="Proteomes" id="UP000033647">
    <property type="component" value="Unassembled WGS sequence"/>
</dbReference>
<proteinExistence type="inferred from homology"/>
<dbReference type="STRING" id="1047168.A0A0F4GQ43"/>
<evidence type="ECO:0000259" key="6">
    <source>
        <dbReference type="Pfam" id="PF08546"/>
    </source>
</evidence>
<dbReference type="PANTHER" id="PTHR21708:SF30">
    <property type="entry name" value="2-DEHYDROPANTOATE 2-REDUCTASE-RELATED"/>
    <property type="match status" value="1"/>
</dbReference>
<dbReference type="PANTHER" id="PTHR21708">
    <property type="entry name" value="PROBABLE 2-DEHYDROPANTOATE 2-REDUCTASE"/>
    <property type="match status" value="1"/>
</dbReference>
<feature type="domain" description="Ketopantoate reductase C-terminal" evidence="6">
    <location>
        <begin position="186"/>
        <end position="314"/>
    </location>
</feature>
<keyword evidence="2 4" id="KW-0521">NADP</keyword>
<sequence length="331" mass="35599">MADKILVFGAGGVGCIYAALLERGGANVTAVCRTNYAAVKENGLLIRSAKWGHIRTKPQAVRTVNEAASHGPFDYVLVCSKAFPGTAALIKDAVTPGKTAIALAQNGIAIEDEYAELYSQNTIISGVVYLPTTQVSPGIVEHGAPLEIFELGTFPHNASEKAKAQTKKLSGLFLAGGGNAPVHDGDIQERRWNKLSLNASLNPITALTLCDDANFIRSSDHALDMIKNVMSEVGSIAAAAGHPNAVSKESIDDHMKRHVERLETGGKEPSMLVDIRNNRQIEVEAILGNTVRKAEELKVEVPYLKMLYVLAKARDFATMKNDQWKPIATVS</sequence>
<dbReference type="GO" id="GO:0008677">
    <property type="term" value="F:2-dehydropantoate 2-reductase activity"/>
    <property type="evidence" value="ECO:0007669"/>
    <property type="project" value="UniProtKB-EC"/>
</dbReference>
<dbReference type="InterPro" id="IPR051402">
    <property type="entry name" value="KPR-Related"/>
</dbReference>
<evidence type="ECO:0000256" key="4">
    <source>
        <dbReference type="RuleBase" id="RU362068"/>
    </source>
</evidence>
<comment type="caution">
    <text evidence="7">The sequence shown here is derived from an EMBL/GenBank/DDBJ whole genome shotgun (WGS) entry which is preliminary data.</text>
</comment>
<evidence type="ECO:0000313" key="8">
    <source>
        <dbReference type="Proteomes" id="UP000033647"/>
    </source>
</evidence>
<protein>
    <recommendedName>
        <fullName evidence="4">2-dehydropantoate 2-reductase</fullName>
        <ecNumber evidence="4">1.1.1.169</ecNumber>
    </recommendedName>
    <alternativeName>
        <fullName evidence="4">Ketopantoate reductase</fullName>
    </alternativeName>
</protein>
<dbReference type="InterPro" id="IPR013752">
    <property type="entry name" value="KPA_reductase"/>
</dbReference>
<dbReference type="FunFam" id="1.10.1040.10:FF:000017">
    <property type="entry name" value="2-dehydropantoate 2-reductase"/>
    <property type="match status" value="1"/>
</dbReference>
<dbReference type="EC" id="1.1.1.169" evidence="4"/>
<dbReference type="Pfam" id="PF08546">
    <property type="entry name" value="ApbA_C"/>
    <property type="match status" value="1"/>
</dbReference>
<comment type="similarity">
    <text evidence="1 4">Belongs to the ketopantoate reductase family.</text>
</comment>
<evidence type="ECO:0000256" key="3">
    <source>
        <dbReference type="ARBA" id="ARBA00023002"/>
    </source>
</evidence>
<dbReference type="GO" id="GO:0015940">
    <property type="term" value="P:pantothenate biosynthetic process"/>
    <property type="evidence" value="ECO:0007669"/>
    <property type="project" value="InterPro"/>
</dbReference>
<evidence type="ECO:0000256" key="2">
    <source>
        <dbReference type="ARBA" id="ARBA00022857"/>
    </source>
</evidence>
<dbReference type="InterPro" id="IPR013328">
    <property type="entry name" value="6PGD_dom2"/>
</dbReference>
<dbReference type="InterPro" id="IPR003710">
    <property type="entry name" value="ApbA"/>
</dbReference>